<feature type="compositionally biased region" description="Polar residues" evidence="2">
    <location>
        <begin position="245"/>
        <end position="255"/>
    </location>
</feature>
<proteinExistence type="predicted"/>
<organism evidence="4 5">
    <name type="scientific">Fusarium acuminatum</name>
    <dbReference type="NCBI Taxonomy" id="5515"/>
    <lineage>
        <taxon>Eukaryota</taxon>
        <taxon>Fungi</taxon>
        <taxon>Dikarya</taxon>
        <taxon>Ascomycota</taxon>
        <taxon>Pezizomycotina</taxon>
        <taxon>Sordariomycetes</taxon>
        <taxon>Hypocreomycetidae</taxon>
        <taxon>Hypocreales</taxon>
        <taxon>Nectriaceae</taxon>
        <taxon>Fusarium</taxon>
        <taxon>Fusarium tricinctum species complex</taxon>
    </lineage>
</organism>
<keyword evidence="1" id="KW-0479">Metal-binding</keyword>
<keyword evidence="1" id="KW-0863">Zinc-finger</keyword>
<name>A0ABZ2X742_9HYPO</name>
<keyword evidence="1" id="KW-0862">Zinc</keyword>
<evidence type="ECO:0000313" key="4">
    <source>
        <dbReference type="EMBL" id="WZH48919.1"/>
    </source>
</evidence>
<feature type="compositionally biased region" description="Polar residues" evidence="2">
    <location>
        <begin position="206"/>
        <end position="237"/>
    </location>
</feature>
<feature type="domain" description="C2H2-type" evidence="3">
    <location>
        <begin position="357"/>
        <end position="384"/>
    </location>
</feature>
<feature type="compositionally biased region" description="Polar residues" evidence="2">
    <location>
        <begin position="88"/>
        <end position="139"/>
    </location>
</feature>
<sequence>MDGASFSSRRPAANSLPAFSLPPPNADVPSETRYPYPPLPEPFHNSRDVDSVGYSYPSSYPHPGSFPDRRVSSSPSILTPSPGASDGLSPSLSVNTGSSQGSQAPNGVYSYTYQGSWSGPGNSSYTVSSATQAQPTLGQQHFGGRHSLYNQGHGIHQYNHPRSSQSPATGPDGLPAPPYDGVHHPFQTSVSGGGGQTTPPGLSTSHQPQSAILTSQNQPPTPSSASAHVDSYTHTRPPTTPGYYTASSTSQQPNFSTYPPQPSPTQHSPQNGGPVPRGLGSLSGQAQGAGMAPPAPYRPYPHYQPLPTMGGSAVMSNIHQPGGQMSMIPGMGVPQYGHPMMYGGGHGQAPQQSERPFKCDQCVQSFSRNHDLKRHKRIHLAVKPFPCTFLNDQYLTRGYMRRFVDGFNNLTLCYTTPARFGMADGRYGGKEDWTIGVKELEPDRPPRTDPSATLR</sequence>
<dbReference type="EMBL" id="CP151265">
    <property type="protein sequence ID" value="WZH48919.1"/>
    <property type="molecule type" value="Genomic_DNA"/>
</dbReference>
<protein>
    <recommendedName>
        <fullName evidence="3">C2H2-type domain-containing protein</fullName>
    </recommendedName>
</protein>
<dbReference type="Gene3D" id="3.30.160.60">
    <property type="entry name" value="Classic Zinc Finger"/>
    <property type="match status" value="1"/>
</dbReference>
<evidence type="ECO:0000259" key="3">
    <source>
        <dbReference type="PROSITE" id="PS50157"/>
    </source>
</evidence>
<evidence type="ECO:0000313" key="5">
    <source>
        <dbReference type="Proteomes" id="UP001489902"/>
    </source>
</evidence>
<keyword evidence="5" id="KW-1185">Reference proteome</keyword>
<reference evidence="4 5" key="1">
    <citation type="submission" date="2024-04" db="EMBL/GenBank/DDBJ databases">
        <title>Complete genome sequence of Fusarium acuminatum.</title>
        <authorList>
            <person name="Lan B."/>
        </authorList>
    </citation>
    <scope>NUCLEOTIDE SEQUENCE [LARGE SCALE GENOMIC DNA]</scope>
    <source>
        <strain evidence="4">1A</strain>
    </source>
</reference>
<gene>
    <name evidence="4" type="ORF">QYS62_010104</name>
</gene>
<evidence type="ECO:0000256" key="1">
    <source>
        <dbReference type="PROSITE-ProRule" id="PRU00042"/>
    </source>
</evidence>
<accession>A0ABZ2X742</accession>
<dbReference type="PROSITE" id="PS50157">
    <property type="entry name" value="ZINC_FINGER_C2H2_2"/>
    <property type="match status" value="1"/>
</dbReference>
<dbReference type="Proteomes" id="UP001489902">
    <property type="component" value="Chromosome 6"/>
</dbReference>
<dbReference type="InterPro" id="IPR013087">
    <property type="entry name" value="Znf_C2H2_type"/>
</dbReference>
<feature type="region of interest" description="Disordered" evidence="2">
    <location>
        <begin position="1"/>
        <end position="299"/>
    </location>
</feature>
<dbReference type="InterPro" id="IPR036236">
    <property type="entry name" value="Znf_C2H2_sf"/>
</dbReference>
<dbReference type="SUPFAM" id="SSF57667">
    <property type="entry name" value="beta-beta-alpha zinc fingers"/>
    <property type="match status" value="1"/>
</dbReference>
<dbReference type="PROSITE" id="PS00028">
    <property type="entry name" value="ZINC_FINGER_C2H2_1"/>
    <property type="match status" value="1"/>
</dbReference>
<feature type="compositionally biased region" description="Low complexity" evidence="2">
    <location>
        <begin position="51"/>
        <end position="65"/>
    </location>
</feature>
<evidence type="ECO:0000256" key="2">
    <source>
        <dbReference type="SAM" id="MobiDB-lite"/>
    </source>
</evidence>